<protein>
    <submittedName>
        <fullName evidence="1">Uncharacterized protein</fullName>
    </submittedName>
</protein>
<dbReference type="Proteomes" id="UP000499080">
    <property type="component" value="Unassembled WGS sequence"/>
</dbReference>
<evidence type="ECO:0000313" key="2">
    <source>
        <dbReference type="Proteomes" id="UP000499080"/>
    </source>
</evidence>
<reference evidence="1 2" key="1">
    <citation type="journal article" date="2019" name="Sci. Rep.">
        <title>Orb-weaving spider Araneus ventricosus genome elucidates the spidroin gene catalogue.</title>
        <authorList>
            <person name="Kono N."/>
            <person name="Nakamura H."/>
            <person name="Ohtoshi R."/>
            <person name="Moran D.A.P."/>
            <person name="Shinohara A."/>
            <person name="Yoshida Y."/>
            <person name="Fujiwara M."/>
            <person name="Mori M."/>
            <person name="Tomita M."/>
            <person name="Arakawa K."/>
        </authorList>
    </citation>
    <scope>NUCLEOTIDE SEQUENCE [LARGE SCALE GENOMIC DNA]</scope>
</reference>
<gene>
    <name evidence="1" type="ORF">AVEN_146684_1</name>
</gene>
<keyword evidence="2" id="KW-1185">Reference proteome</keyword>
<accession>A0A4Y2LE73</accession>
<dbReference type="AlphaFoldDB" id="A0A4Y2LE73"/>
<evidence type="ECO:0000313" key="1">
    <source>
        <dbReference type="EMBL" id="GBN12450.1"/>
    </source>
</evidence>
<organism evidence="1 2">
    <name type="scientific">Araneus ventricosus</name>
    <name type="common">Orbweaver spider</name>
    <name type="synonym">Epeira ventricosa</name>
    <dbReference type="NCBI Taxonomy" id="182803"/>
    <lineage>
        <taxon>Eukaryota</taxon>
        <taxon>Metazoa</taxon>
        <taxon>Ecdysozoa</taxon>
        <taxon>Arthropoda</taxon>
        <taxon>Chelicerata</taxon>
        <taxon>Arachnida</taxon>
        <taxon>Araneae</taxon>
        <taxon>Araneomorphae</taxon>
        <taxon>Entelegynae</taxon>
        <taxon>Araneoidea</taxon>
        <taxon>Araneidae</taxon>
        <taxon>Araneus</taxon>
    </lineage>
</organism>
<proteinExistence type="predicted"/>
<sequence>MLRYCGINSREVERQLFDESTAEDQLAELSKLAGIEYDPESIQHEAAVECFHDYSADWEERLLVNESAEGSNTVSDEKFSDTVCNRQQAKLSTQATLGKIYELIGNSEAMTNE</sequence>
<dbReference type="EMBL" id="BGPR01005682">
    <property type="protein sequence ID" value="GBN12450.1"/>
    <property type="molecule type" value="Genomic_DNA"/>
</dbReference>
<comment type="caution">
    <text evidence="1">The sequence shown here is derived from an EMBL/GenBank/DDBJ whole genome shotgun (WGS) entry which is preliminary data.</text>
</comment>
<name>A0A4Y2LE73_ARAVE</name>